<dbReference type="STRING" id="1798482.A2763_03785"/>
<dbReference type="AlphaFoldDB" id="A0A1F6CLT2"/>
<evidence type="ECO:0000313" key="3">
    <source>
        <dbReference type="Proteomes" id="UP000178370"/>
    </source>
</evidence>
<dbReference type="InterPro" id="IPR051083">
    <property type="entry name" value="GrpII_Intron_Splice-Mob/Def"/>
</dbReference>
<evidence type="ECO:0000313" key="2">
    <source>
        <dbReference type="EMBL" id="OGG50038.1"/>
    </source>
</evidence>
<name>A0A1F6CLT2_9BACT</name>
<evidence type="ECO:0000259" key="1">
    <source>
        <dbReference type="PROSITE" id="PS50878"/>
    </source>
</evidence>
<reference evidence="2 3" key="1">
    <citation type="journal article" date="2016" name="Nat. Commun.">
        <title>Thousands of microbial genomes shed light on interconnected biogeochemical processes in an aquifer system.</title>
        <authorList>
            <person name="Anantharaman K."/>
            <person name="Brown C.T."/>
            <person name="Hug L.A."/>
            <person name="Sharon I."/>
            <person name="Castelle C.J."/>
            <person name="Probst A.J."/>
            <person name="Thomas B.C."/>
            <person name="Singh A."/>
            <person name="Wilkins M.J."/>
            <person name="Karaoz U."/>
            <person name="Brodie E.L."/>
            <person name="Williams K.H."/>
            <person name="Hubbard S.S."/>
            <person name="Banfield J.F."/>
        </authorList>
    </citation>
    <scope>NUCLEOTIDE SEQUENCE [LARGE SCALE GENOMIC DNA]</scope>
</reference>
<sequence>MDNILALHRELAAGTYRHGGYHAFKISDPKPRDIHKASVRDRLLHHVLYRKLYPFFDRTFISDSYSCRARKGTHRAMNRFRSFAYKVSKNHTRTCWVLKCDIRKFFASIDHQILFDILATYIPDERIAALIVEVVGSFRSYSPITPAYAAAKASVIRGLPLGNLTSQLLVNVYMNEFDQFVKHALKAAYYIRYADDFVILSAARPCLAALLPRIDDFLKVRLHLDLHPDKVSIQTCTSGVDFLGWVHFSDHLVLRTTTKRRMLRRVEFVEKDDPKVQSYIGILSHGNAWWLKQQINVDRQPDP</sequence>
<dbReference type="Pfam" id="PF00078">
    <property type="entry name" value="RVT_1"/>
    <property type="match status" value="1"/>
</dbReference>
<dbReference type="EMBL" id="MFKV01000021">
    <property type="protein sequence ID" value="OGG50038.1"/>
    <property type="molecule type" value="Genomic_DNA"/>
</dbReference>
<feature type="domain" description="Reverse transcriptase" evidence="1">
    <location>
        <begin position="1"/>
        <end position="247"/>
    </location>
</feature>
<dbReference type="InterPro" id="IPR000477">
    <property type="entry name" value="RT_dom"/>
</dbReference>
<dbReference type="PANTHER" id="PTHR34047:SF8">
    <property type="entry name" value="PROTEIN YKFC"/>
    <property type="match status" value="1"/>
</dbReference>
<dbReference type="PANTHER" id="PTHR34047">
    <property type="entry name" value="NUCLEAR INTRON MATURASE 1, MITOCHONDRIAL-RELATED"/>
    <property type="match status" value="1"/>
</dbReference>
<accession>A0A1F6CLT2</accession>
<gene>
    <name evidence="2" type="ORF">A2763_03785</name>
</gene>
<protein>
    <recommendedName>
        <fullName evidence="1">Reverse transcriptase domain-containing protein</fullName>
    </recommendedName>
</protein>
<dbReference type="InterPro" id="IPR043502">
    <property type="entry name" value="DNA/RNA_pol_sf"/>
</dbReference>
<dbReference type="SUPFAM" id="SSF56672">
    <property type="entry name" value="DNA/RNA polymerases"/>
    <property type="match status" value="1"/>
</dbReference>
<organism evidence="2 3">
    <name type="scientific">Candidatus Kaiserbacteria bacterium RIFCSPHIGHO2_01_FULL_54_36</name>
    <dbReference type="NCBI Taxonomy" id="1798482"/>
    <lineage>
        <taxon>Bacteria</taxon>
        <taxon>Candidatus Kaiseribacteriota</taxon>
    </lineage>
</organism>
<comment type="caution">
    <text evidence="2">The sequence shown here is derived from an EMBL/GenBank/DDBJ whole genome shotgun (WGS) entry which is preliminary data.</text>
</comment>
<dbReference type="PROSITE" id="PS50878">
    <property type="entry name" value="RT_POL"/>
    <property type="match status" value="1"/>
</dbReference>
<dbReference type="Proteomes" id="UP000178370">
    <property type="component" value="Unassembled WGS sequence"/>
</dbReference>
<proteinExistence type="predicted"/>
<dbReference type="CDD" id="cd01651">
    <property type="entry name" value="RT_G2_intron"/>
    <property type="match status" value="1"/>
</dbReference>